<evidence type="ECO:0000256" key="1">
    <source>
        <dbReference type="SAM" id="SignalP"/>
    </source>
</evidence>
<dbReference type="PANTHER" id="PTHR34825:SF1">
    <property type="entry name" value="AAA-ATPASE-LIKE DOMAIN-CONTAINING PROTEIN"/>
    <property type="match status" value="1"/>
</dbReference>
<dbReference type="PANTHER" id="PTHR34825">
    <property type="entry name" value="CONSERVED PROTEIN, WITH A WEAK D-GALACTARATE DEHYDRATASE/ALTRONATE HYDROLASE DOMAIN"/>
    <property type="match status" value="1"/>
</dbReference>
<feature type="non-terminal residue" evidence="3">
    <location>
        <position position="457"/>
    </location>
</feature>
<name>A0A1B6LPG9_9HEMI</name>
<gene>
    <name evidence="3" type="ORF">g.52826</name>
</gene>
<protein>
    <recommendedName>
        <fullName evidence="2">AAA-ATPase-like domain-containing protein</fullName>
    </recommendedName>
</protein>
<feature type="chain" id="PRO_5008587652" description="AAA-ATPase-like domain-containing protein" evidence="1">
    <location>
        <begin position="21"/>
        <end position="457"/>
    </location>
</feature>
<dbReference type="Pfam" id="PF09820">
    <property type="entry name" value="AAA-ATPase_like"/>
    <property type="match status" value="1"/>
</dbReference>
<sequence length="457" mass="52535">MKCTFNFFFLVIFIITAVNSQSVCNLESSDLADIVNTPCFIDKTLLLKEVLESPRVVLLTSPRRFGKSTNLSMIKRFFEVTVDDKGKEKKVNDTLNYNLFQRNNLKICGYPKFFSDQLGQYPVVLVDYKPLEKVTTFESMLEQFRHVLLHTFEEHIYLIENPKLWTDDFNKEQFLRFIHPTHNRHLKTAEIKTGLKHLLNLLFKHFKRKVMVLLDACDSYIETLLFQNNPDTEIIMAFVKSVNDVLLNAQEYVSKVVISGMLRVDHTVIGSASDNFSFLGDHSSSNYCGFNAIEVKSLIKRLKKSNYSEEYNKITEYHGGYRVMNRDISLYSTGSVLNYLCRDTKVSSFRRKNGYLNIFKYALNLSEISQIIQSLLAGKTVCVNVSKSFTTDNIATLNELMISGKVKSKEAVDLFLVYLYYLGYLSPEKDTVSAKGSVPVTVPNKEVHLELNSMLRK</sequence>
<reference evidence="3" key="1">
    <citation type="submission" date="2015-11" db="EMBL/GenBank/DDBJ databases">
        <title>De novo transcriptome assembly of four potential Pierce s Disease insect vectors from Arizona vineyards.</title>
        <authorList>
            <person name="Tassone E.E."/>
        </authorList>
    </citation>
    <scope>NUCLEOTIDE SEQUENCE</scope>
</reference>
<organism evidence="3">
    <name type="scientific">Graphocephala atropunctata</name>
    <dbReference type="NCBI Taxonomy" id="36148"/>
    <lineage>
        <taxon>Eukaryota</taxon>
        <taxon>Metazoa</taxon>
        <taxon>Ecdysozoa</taxon>
        <taxon>Arthropoda</taxon>
        <taxon>Hexapoda</taxon>
        <taxon>Insecta</taxon>
        <taxon>Pterygota</taxon>
        <taxon>Neoptera</taxon>
        <taxon>Paraneoptera</taxon>
        <taxon>Hemiptera</taxon>
        <taxon>Auchenorrhyncha</taxon>
        <taxon>Membracoidea</taxon>
        <taxon>Cicadellidae</taxon>
        <taxon>Cicadellinae</taxon>
        <taxon>Cicadellini</taxon>
        <taxon>Graphocephala</taxon>
    </lineage>
</organism>
<accession>A0A1B6LPG9</accession>
<feature type="domain" description="AAA-ATPase-like" evidence="2">
    <location>
        <begin position="39"/>
        <end position="267"/>
    </location>
</feature>
<proteinExistence type="predicted"/>
<feature type="signal peptide" evidence="1">
    <location>
        <begin position="1"/>
        <end position="20"/>
    </location>
</feature>
<dbReference type="InterPro" id="IPR018631">
    <property type="entry name" value="AAA-ATPase-like_dom"/>
</dbReference>
<keyword evidence="1" id="KW-0732">Signal</keyword>
<evidence type="ECO:0000259" key="2">
    <source>
        <dbReference type="Pfam" id="PF09820"/>
    </source>
</evidence>
<dbReference type="AlphaFoldDB" id="A0A1B6LPG9"/>
<evidence type="ECO:0000313" key="3">
    <source>
        <dbReference type="EMBL" id="JAT25566.1"/>
    </source>
</evidence>
<dbReference type="EMBL" id="GEBQ01014411">
    <property type="protein sequence ID" value="JAT25566.1"/>
    <property type="molecule type" value="Transcribed_RNA"/>
</dbReference>